<dbReference type="AlphaFoldDB" id="A0A936Z1P3"/>
<evidence type="ECO:0000259" key="2">
    <source>
        <dbReference type="Pfam" id="PF08327"/>
    </source>
</evidence>
<protein>
    <submittedName>
        <fullName evidence="3">SRPBCC domain-containing protein</fullName>
    </submittedName>
</protein>
<accession>A0A936Z1P3</accession>
<dbReference type="Gene3D" id="3.30.530.20">
    <property type="match status" value="1"/>
</dbReference>
<evidence type="ECO:0000313" key="4">
    <source>
        <dbReference type="Proteomes" id="UP000599109"/>
    </source>
</evidence>
<dbReference type="Proteomes" id="UP000599109">
    <property type="component" value="Unassembled WGS sequence"/>
</dbReference>
<evidence type="ECO:0000313" key="3">
    <source>
        <dbReference type="EMBL" id="MBL0392156.1"/>
    </source>
</evidence>
<keyword evidence="4" id="KW-1185">Reference proteome</keyword>
<sequence>MSSPVVVSVTHRYCAPAERVFDAWLTPWQASRFLFRSRAGIVMQCELQPEVGGAFTVVERRNAAEGDESVFNVVHSGRYVEITRPSRLVFDVGVLSFPDENTRVTVDIVASTAQTCEVVVKHELGDSRHAFALQDSTRREWTGMLKMLERELFPRRIGVQL</sequence>
<dbReference type="InterPro" id="IPR013538">
    <property type="entry name" value="ASHA1/2-like_C"/>
</dbReference>
<proteinExistence type="inferred from homology"/>
<gene>
    <name evidence="3" type="ORF">JJ685_13540</name>
</gene>
<dbReference type="Pfam" id="PF08327">
    <property type="entry name" value="AHSA1"/>
    <property type="match status" value="1"/>
</dbReference>
<feature type="domain" description="Activator of Hsp90 ATPase homologue 1/2-like C-terminal" evidence="2">
    <location>
        <begin position="15"/>
        <end position="150"/>
    </location>
</feature>
<dbReference type="RefSeq" id="WP_201674800.1">
    <property type="nucleotide sequence ID" value="NZ_JAEQNE010000003.1"/>
</dbReference>
<name>A0A936Z1P3_9BURK</name>
<organism evidence="3 4">
    <name type="scientific">Ramlibacter monticola</name>
    <dbReference type="NCBI Taxonomy" id="1926872"/>
    <lineage>
        <taxon>Bacteria</taxon>
        <taxon>Pseudomonadati</taxon>
        <taxon>Pseudomonadota</taxon>
        <taxon>Betaproteobacteria</taxon>
        <taxon>Burkholderiales</taxon>
        <taxon>Comamonadaceae</taxon>
        <taxon>Ramlibacter</taxon>
    </lineage>
</organism>
<dbReference type="CDD" id="cd07814">
    <property type="entry name" value="SRPBCC_CalC_Aha1-like"/>
    <property type="match status" value="1"/>
</dbReference>
<dbReference type="SUPFAM" id="SSF55961">
    <property type="entry name" value="Bet v1-like"/>
    <property type="match status" value="1"/>
</dbReference>
<dbReference type="InterPro" id="IPR023393">
    <property type="entry name" value="START-like_dom_sf"/>
</dbReference>
<dbReference type="EMBL" id="JAEQNE010000003">
    <property type="protein sequence ID" value="MBL0392156.1"/>
    <property type="molecule type" value="Genomic_DNA"/>
</dbReference>
<comment type="caution">
    <text evidence="3">The sequence shown here is derived from an EMBL/GenBank/DDBJ whole genome shotgun (WGS) entry which is preliminary data.</text>
</comment>
<comment type="similarity">
    <text evidence="1">Belongs to the AHA1 family.</text>
</comment>
<reference evidence="3 4" key="1">
    <citation type="journal article" date="2017" name="Int. J. Syst. Evol. Microbiol.">
        <title>Ramlibacter monticola sp. nov., isolated from forest soil.</title>
        <authorList>
            <person name="Chaudhary D.K."/>
            <person name="Kim J."/>
        </authorList>
    </citation>
    <scope>NUCLEOTIDE SEQUENCE [LARGE SCALE GENOMIC DNA]</scope>
    <source>
        <strain evidence="3 4">KACC 19175</strain>
    </source>
</reference>
<evidence type="ECO:0000256" key="1">
    <source>
        <dbReference type="ARBA" id="ARBA00006817"/>
    </source>
</evidence>